<dbReference type="AlphaFoldDB" id="A0A2H5XFY9"/>
<dbReference type="EMBL" id="BEHT01000051">
    <property type="protein sequence ID" value="GBD00091.1"/>
    <property type="molecule type" value="Genomic_DNA"/>
</dbReference>
<evidence type="ECO:0000313" key="2">
    <source>
        <dbReference type="Proteomes" id="UP000236173"/>
    </source>
</evidence>
<name>A0A2H5XFY9_9BACT</name>
<protein>
    <submittedName>
        <fullName evidence="1">Uncharacterized protein</fullName>
    </submittedName>
</protein>
<proteinExistence type="predicted"/>
<reference evidence="2" key="1">
    <citation type="submission" date="2017-09" db="EMBL/GenBank/DDBJ databases">
        <title>Metaegenomics of thermophilic ammonia-oxidizing enrichment culture.</title>
        <authorList>
            <person name="Kato S."/>
            <person name="Suzuki K."/>
        </authorList>
    </citation>
    <scope>NUCLEOTIDE SEQUENCE [LARGE SCALE GENOMIC DNA]</scope>
</reference>
<organism evidence="1 2">
    <name type="scientific">Candidatus Fervidibacter japonicus</name>
    <dbReference type="NCBI Taxonomy" id="2035412"/>
    <lineage>
        <taxon>Bacteria</taxon>
        <taxon>Candidatus Fervidibacterota</taxon>
        <taxon>Candidatus Fervidibacter</taxon>
    </lineage>
</organism>
<accession>A0A2H5XFY9</accession>
<sequence>MMDKRLWIVNLALLGMLALSVRPLWWLPLLSLAALLWGMVPPRRSVPDWRDWHPVWATLIADPLCHRLSRWVHYRKVIGGDSLTFVPTPQGTVVVLLDLSKNDVETLLHFVWVRALLAALHGRPLPTVRRVVDGLQRLSQRVEITCLMGVFSRDETVWQSVGCFGIGWWTPVRQEARVLPVAARTTWRTCRRPTGWVATTDGAVAHLAELVATLAQHGTPERWLARYPHDDDLTIIWITPALKLCGHTETQSPRSAC</sequence>
<dbReference type="Proteomes" id="UP000236173">
    <property type="component" value="Unassembled WGS sequence"/>
</dbReference>
<comment type="caution">
    <text evidence="1">The sequence shown here is derived from an EMBL/GenBank/DDBJ whole genome shotgun (WGS) entry which is preliminary data.</text>
</comment>
<evidence type="ECO:0000313" key="1">
    <source>
        <dbReference type="EMBL" id="GBD00091.1"/>
    </source>
</evidence>
<gene>
    <name evidence="1" type="ORF">HRbin17_02627</name>
</gene>